<comment type="function">
    <text evidence="9">DNA polymerase III is a complex, multichain enzyme responsible for most of the replicative synthesis in bacteria. This DNA polymerase also exhibits 3' to 5' exonuclease activity. The alpha chain is the DNA polymerase.</text>
</comment>
<gene>
    <name evidence="12" type="primary">dnaE</name>
    <name evidence="12" type="ORF">C12CBH8_16850</name>
</gene>
<dbReference type="KEGG" id="sman:C12CBH8_16850"/>
<evidence type="ECO:0000256" key="10">
    <source>
        <dbReference type="ARBA" id="ARBA00049244"/>
    </source>
</evidence>
<dbReference type="GO" id="GO:0008408">
    <property type="term" value="F:3'-5' exonuclease activity"/>
    <property type="evidence" value="ECO:0007669"/>
    <property type="project" value="InterPro"/>
</dbReference>
<dbReference type="Pfam" id="PF14579">
    <property type="entry name" value="HHH_6"/>
    <property type="match status" value="1"/>
</dbReference>
<comment type="subcellular location">
    <subcellularLocation>
        <location evidence="1">Cytoplasm</location>
    </subcellularLocation>
</comment>
<evidence type="ECO:0000256" key="3">
    <source>
        <dbReference type="ARBA" id="ARBA00012417"/>
    </source>
</evidence>
<keyword evidence="5" id="KW-0808">Transferase</keyword>
<dbReference type="GO" id="GO:0003676">
    <property type="term" value="F:nucleic acid binding"/>
    <property type="evidence" value="ECO:0007669"/>
    <property type="project" value="InterPro"/>
</dbReference>
<dbReference type="InterPro" id="IPR040982">
    <property type="entry name" value="DNA_pol3_finger"/>
</dbReference>
<dbReference type="Gene3D" id="1.10.150.870">
    <property type="match status" value="1"/>
</dbReference>
<keyword evidence="7" id="KW-0235">DNA replication</keyword>
<keyword evidence="6" id="KW-0548">Nucleotidyltransferase</keyword>
<dbReference type="EC" id="2.7.7.7" evidence="3"/>
<dbReference type="InterPro" id="IPR012340">
    <property type="entry name" value="NA-bd_OB-fold"/>
</dbReference>
<evidence type="ECO:0000256" key="5">
    <source>
        <dbReference type="ARBA" id="ARBA00022679"/>
    </source>
</evidence>
<evidence type="ECO:0000256" key="4">
    <source>
        <dbReference type="ARBA" id="ARBA00019114"/>
    </source>
</evidence>
<dbReference type="GO" id="GO:0005737">
    <property type="term" value="C:cytoplasm"/>
    <property type="evidence" value="ECO:0007669"/>
    <property type="project" value="UniProtKB-SubCell"/>
</dbReference>
<proteinExistence type="inferred from homology"/>
<dbReference type="NCBIfam" id="TIGR00594">
    <property type="entry name" value="polc"/>
    <property type="match status" value="1"/>
</dbReference>
<dbReference type="CDD" id="cd12113">
    <property type="entry name" value="PHP_PolIIIA_DnaE3"/>
    <property type="match status" value="1"/>
</dbReference>
<name>A0A7I8D2N0_9FIRM</name>
<dbReference type="CDD" id="cd04485">
    <property type="entry name" value="DnaE_OBF"/>
    <property type="match status" value="1"/>
</dbReference>
<evidence type="ECO:0000256" key="8">
    <source>
        <dbReference type="ARBA" id="ARBA00022932"/>
    </source>
</evidence>
<dbReference type="InterPro" id="IPR003141">
    <property type="entry name" value="Pol/His_phosphatase_N"/>
</dbReference>
<dbReference type="Proteomes" id="UP000593890">
    <property type="component" value="Chromosome"/>
</dbReference>
<dbReference type="SMART" id="SM00481">
    <property type="entry name" value="POLIIIAc"/>
    <property type="match status" value="1"/>
</dbReference>
<dbReference type="RefSeq" id="WP_215533026.1">
    <property type="nucleotide sequence ID" value="NZ_AP023321.1"/>
</dbReference>
<dbReference type="EMBL" id="AP023321">
    <property type="protein sequence ID" value="BCI61046.1"/>
    <property type="molecule type" value="Genomic_DNA"/>
</dbReference>
<dbReference type="Pfam" id="PF07733">
    <property type="entry name" value="DNA_pol3_alpha"/>
    <property type="match status" value="1"/>
</dbReference>
<evidence type="ECO:0000313" key="12">
    <source>
        <dbReference type="EMBL" id="BCI61046.1"/>
    </source>
</evidence>
<dbReference type="NCBIfam" id="NF004226">
    <property type="entry name" value="PRK05673.1"/>
    <property type="match status" value="1"/>
</dbReference>
<evidence type="ECO:0000256" key="7">
    <source>
        <dbReference type="ARBA" id="ARBA00022705"/>
    </source>
</evidence>
<dbReference type="InterPro" id="IPR011708">
    <property type="entry name" value="DNA_pol3_alpha_NTPase_dom"/>
</dbReference>
<reference evidence="13" key="1">
    <citation type="submission" date="2020-07" db="EMBL/GenBank/DDBJ databases">
        <title>Complete genome sequencing of Clostridia bacterium strain 12CBH8.</title>
        <authorList>
            <person name="Sakamoto M."/>
            <person name="Murakami T."/>
            <person name="Mori H."/>
        </authorList>
    </citation>
    <scope>NUCLEOTIDE SEQUENCE [LARGE SCALE GENOMIC DNA]</scope>
    <source>
        <strain evidence="13">12CBH8</strain>
    </source>
</reference>
<dbReference type="PANTHER" id="PTHR32294:SF0">
    <property type="entry name" value="DNA POLYMERASE III SUBUNIT ALPHA"/>
    <property type="match status" value="1"/>
</dbReference>
<dbReference type="Pfam" id="PF02811">
    <property type="entry name" value="PHP"/>
    <property type="match status" value="1"/>
</dbReference>
<protein>
    <recommendedName>
        <fullName evidence="4">DNA polymerase III subunit alpha</fullName>
        <ecNumber evidence="3">2.7.7.7</ecNumber>
    </recommendedName>
</protein>
<keyword evidence="8 12" id="KW-0239">DNA-directed DNA polymerase</keyword>
<comment type="similarity">
    <text evidence="2">Belongs to the DNA polymerase type-C family. DnaE subfamily.</text>
</comment>
<dbReference type="InterPro" id="IPR004365">
    <property type="entry name" value="NA-bd_OB_tRNA"/>
</dbReference>
<evidence type="ECO:0000256" key="6">
    <source>
        <dbReference type="ARBA" id="ARBA00022695"/>
    </source>
</evidence>
<dbReference type="Gene3D" id="2.40.50.140">
    <property type="entry name" value="Nucleic acid-binding proteins"/>
    <property type="match status" value="1"/>
</dbReference>
<dbReference type="GO" id="GO:0006260">
    <property type="term" value="P:DNA replication"/>
    <property type="evidence" value="ECO:0007669"/>
    <property type="project" value="UniProtKB-KW"/>
</dbReference>
<dbReference type="InterPro" id="IPR004013">
    <property type="entry name" value="PHP_dom"/>
</dbReference>
<dbReference type="Gene3D" id="1.10.10.1600">
    <property type="entry name" value="Bacterial DNA polymerase III alpha subunit, thumb domain"/>
    <property type="match status" value="1"/>
</dbReference>
<evidence type="ECO:0000256" key="2">
    <source>
        <dbReference type="ARBA" id="ARBA00009496"/>
    </source>
</evidence>
<dbReference type="InterPro" id="IPR016195">
    <property type="entry name" value="Pol/histidinol_Pase-like"/>
</dbReference>
<keyword evidence="13" id="KW-1185">Reference proteome</keyword>
<evidence type="ECO:0000259" key="11">
    <source>
        <dbReference type="SMART" id="SM00481"/>
    </source>
</evidence>
<evidence type="ECO:0000256" key="1">
    <source>
        <dbReference type="ARBA" id="ARBA00004496"/>
    </source>
</evidence>
<evidence type="ECO:0000256" key="9">
    <source>
        <dbReference type="ARBA" id="ARBA00025611"/>
    </source>
</evidence>
<feature type="domain" description="Polymerase/histidinol phosphatase N-terminal" evidence="11">
    <location>
        <begin position="4"/>
        <end position="71"/>
    </location>
</feature>
<dbReference type="Pfam" id="PF17657">
    <property type="entry name" value="DNA_pol3_finger"/>
    <property type="match status" value="1"/>
</dbReference>
<dbReference type="NCBIfam" id="NF005298">
    <property type="entry name" value="PRK06826.1"/>
    <property type="match status" value="1"/>
</dbReference>
<sequence length="1166" mass="131340">MGFCHLHVHSEYSLLDGACRIEGLVERAAALGQKAVAITDHGVMYGAVDFYKAAKKHGIQPIIGCEVYVAARKRTDRVHGLDRENNHLILLCKNETGYKNLLQLVSRAFTEGFYGKPRVDHELLEQYHEGLICMSACLAGEIPRALVRGDYDAAKRTALWYNQVFGEGNYYIELQNHGIQEQQDILPDLIRLSRETGIPMAATNDAHYLTREDSRLQHVLLCIQLNKTVNEDIGMEFPTDEFYIKSEEEMAALFSDVPEAIENTVKIAQQCSFDFEFGNTKLPYFQVPDGKDAYTYFREMCYQGLTRHYGDHPEESLVQRLDYELETIRSMGYVDYFLIVHDFVRYAKENGIPVGPGRGSGAGSLAAYCIGITGIDPMRYNLLFERFLNPERVSMPDFDIDFCYERRQKVIDYVVEKYGDDHVAQIITFGTMASRAAIRDVGRALGVAYATVDSVAKLVPFELKMTIDRALKVSPELKARYDAEPEIKNLIDTARKLEGMPRHASTHAAGVVITRDPVASYVPLAKNDESVVTQYTMTTLEELGLLKMDFLGLRTLTVLYDAAEMVKRHTPDFDLEKISLEDEEVFRMLAAGQTEGVFQFESGGMRQVLVQLGPRSVEDLIAVISLYRPGPMDSIPRYIENRHHPENITYRHELLRPIMDVTYGCLIYQEQVMQVFRSLAGYSYGRADIVRRAMSKKKHDVMEKERKNFIYGLEREDGTLECEGCIRRGVDEQTANTIFDEMSSFASYAFNKSHAAAYATVSYQTAYMKCHHPREFMAALLTSVLDSATKVSGYIVECQKLGIKVEPPSVNLSFEGFTVTGKEIRFGLLAVRNLGRGFIRNLLAERDAGGPFTSFYDFCKRMQGKDLNRRTIESLIKCGALDGLGANRRQMLSSVDKMLDSLEASRRRNVDGQMGLFDLSEEISDDGPELPVMEEMSIADLLTLEKETTGLYLSGHPMAEYAQTAEKLGAARIGDIVEQAGESGSLYQDGSEVKLLALLDSVRLKTTRNNSTMAFVNLEDMYGAIEMLVFPRTLMEFGQQLQDGQVMVIHGKISAREDEDPKIICERVVPLSEAEMEGQSEDNTIPRPAVKQARTGLYLRLPTKDGDHFRRVMDIASLFDGGVPLYLHFADTGKTVLAPRTSWVDVNEPMLQEVYHILGKNNVVLK</sequence>
<dbReference type="InterPro" id="IPR004805">
    <property type="entry name" value="DnaE2/DnaE/PolC"/>
</dbReference>
<evidence type="ECO:0000313" key="13">
    <source>
        <dbReference type="Proteomes" id="UP000593890"/>
    </source>
</evidence>
<dbReference type="SUPFAM" id="SSF89550">
    <property type="entry name" value="PHP domain-like"/>
    <property type="match status" value="1"/>
</dbReference>
<organism evidence="12 13">
    <name type="scientific">Solibaculum mannosilyticum</name>
    <dbReference type="NCBI Taxonomy" id="2780922"/>
    <lineage>
        <taxon>Bacteria</taxon>
        <taxon>Bacillati</taxon>
        <taxon>Bacillota</taxon>
        <taxon>Clostridia</taxon>
        <taxon>Eubacteriales</taxon>
        <taxon>Oscillospiraceae</taxon>
        <taxon>Solibaculum</taxon>
    </lineage>
</organism>
<dbReference type="PANTHER" id="PTHR32294">
    <property type="entry name" value="DNA POLYMERASE III SUBUNIT ALPHA"/>
    <property type="match status" value="1"/>
</dbReference>
<dbReference type="Gene3D" id="3.20.20.140">
    <property type="entry name" value="Metal-dependent hydrolases"/>
    <property type="match status" value="1"/>
</dbReference>
<comment type="catalytic activity">
    <reaction evidence="10">
        <text>DNA(n) + a 2'-deoxyribonucleoside 5'-triphosphate = DNA(n+1) + diphosphate</text>
        <dbReference type="Rhea" id="RHEA:22508"/>
        <dbReference type="Rhea" id="RHEA-COMP:17339"/>
        <dbReference type="Rhea" id="RHEA-COMP:17340"/>
        <dbReference type="ChEBI" id="CHEBI:33019"/>
        <dbReference type="ChEBI" id="CHEBI:61560"/>
        <dbReference type="ChEBI" id="CHEBI:173112"/>
        <dbReference type="EC" id="2.7.7.7"/>
    </reaction>
</comment>
<dbReference type="GO" id="GO:0003887">
    <property type="term" value="F:DNA-directed DNA polymerase activity"/>
    <property type="evidence" value="ECO:0007669"/>
    <property type="project" value="UniProtKB-KW"/>
</dbReference>
<dbReference type="InterPro" id="IPR029460">
    <property type="entry name" value="DNAPol_HHH"/>
</dbReference>
<accession>A0A7I8D2N0</accession>
<dbReference type="Pfam" id="PF01336">
    <property type="entry name" value="tRNA_anti-codon"/>
    <property type="match status" value="1"/>
</dbReference>
<dbReference type="AlphaFoldDB" id="A0A7I8D2N0"/>
<dbReference type="InterPro" id="IPR041931">
    <property type="entry name" value="DNA_pol3_alpha_thumb_dom"/>
</dbReference>